<evidence type="ECO:0000313" key="2">
    <source>
        <dbReference type="Proteomes" id="UP000315364"/>
    </source>
</evidence>
<sequence>MKRFTSKALDPEDPRLDSLFVARYRDTDDRENLLAFHDRGLEALGATEIEIQARRLSTEFLTEWSVLLGCHGFVTAAVMARGPDVEAKRAGAAGGQAVSVDAQRVWFSHYFLEHYDRRQGRAATEEAIELLVNQLSRDELGFELDASTRQFFSDMLQPADGPDEKYRVLKNTYRETKLSRPQMRKFALLPTEGIPLLDPKLPLPKVGRS</sequence>
<organism evidence="1 2">
    <name type="scientific">Devosia ginsengisoli</name>
    <dbReference type="NCBI Taxonomy" id="400770"/>
    <lineage>
        <taxon>Bacteria</taxon>
        <taxon>Pseudomonadati</taxon>
        <taxon>Pseudomonadota</taxon>
        <taxon>Alphaproteobacteria</taxon>
        <taxon>Hyphomicrobiales</taxon>
        <taxon>Devosiaceae</taxon>
        <taxon>Devosia</taxon>
    </lineage>
</organism>
<proteinExistence type="predicted"/>
<dbReference type="KEGG" id="dea:FPZ08_18515"/>
<accession>A0A5B8LXM7</accession>
<dbReference type="Proteomes" id="UP000315364">
    <property type="component" value="Chromosome"/>
</dbReference>
<name>A0A5B8LXM7_9HYPH</name>
<protein>
    <submittedName>
        <fullName evidence="1">Uncharacterized protein</fullName>
    </submittedName>
</protein>
<dbReference type="AlphaFoldDB" id="A0A5B8LXM7"/>
<dbReference type="EMBL" id="CP042304">
    <property type="protein sequence ID" value="QDZ12561.1"/>
    <property type="molecule type" value="Genomic_DNA"/>
</dbReference>
<keyword evidence="2" id="KW-1185">Reference proteome</keyword>
<reference evidence="1 2" key="1">
    <citation type="submission" date="2019-07" db="EMBL/GenBank/DDBJ databases">
        <title>Full genome sequence of Devosia sp. Gsoil 520.</title>
        <authorList>
            <person name="Im W.-T."/>
        </authorList>
    </citation>
    <scope>NUCLEOTIDE SEQUENCE [LARGE SCALE GENOMIC DNA]</scope>
    <source>
        <strain evidence="1 2">Gsoil 520</strain>
    </source>
</reference>
<dbReference type="RefSeq" id="WP_146291697.1">
    <property type="nucleotide sequence ID" value="NZ_CP042304.1"/>
</dbReference>
<gene>
    <name evidence="1" type="ORF">FPZ08_18515</name>
</gene>
<evidence type="ECO:0000313" key="1">
    <source>
        <dbReference type="EMBL" id="QDZ12561.1"/>
    </source>
</evidence>